<evidence type="ECO:0000313" key="3">
    <source>
        <dbReference type="Proteomes" id="UP000005025"/>
    </source>
</evidence>
<feature type="region of interest" description="Disordered" evidence="1">
    <location>
        <begin position="1"/>
        <end position="23"/>
    </location>
</feature>
<dbReference type="Proteomes" id="UP000005025">
    <property type="component" value="Unassembled WGS sequence"/>
</dbReference>
<name>H1LL52_9LACO</name>
<gene>
    <name evidence="2" type="ORF">HMPREF9104_03360</name>
</gene>
<organism evidence="2 3">
    <name type="scientific">Lentilactobacillus kisonensis F0435</name>
    <dbReference type="NCBI Taxonomy" id="797516"/>
    <lineage>
        <taxon>Bacteria</taxon>
        <taxon>Bacillati</taxon>
        <taxon>Bacillota</taxon>
        <taxon>Bacilli</taxon>
        <taxon>Lactobacillales</taxon>
        <taxon>Lactobacillaceae</taxon>
        <taxon>Lentilactobacillus</taxon>
    </lineage>
</organism>
<dbReference type="AlphaFoldDB" id="H1LL52"/>
<accession>H1LL52</accession>
<sequence>MHYRTKGGDVQEVSERSKAVRSRSLSYPVQKSLGLGILNGVA</sequence>
<dbReference type="EMBL" id="AGRJ01000284">
    <property type="protein sequence ID" value="EHO45238.1"/>
    <property type="molecule type" value="Genomic_DNA"/>
</dbReference>
<evidence type="ECO:0000256" key="1">
    <source>
        <dbReference type="SAM" id="MobiDB-lite"/>
    </source>
</evidence>
<comment type="caution">
    <text evidence="2">The sequence shown here is derived from an EMBL/GenBank/DDBJ whole genome shotgun (WGS) entry which is preliminary data.</text>
</comment>
<dbReference type="STRING" id="797516.HMPREF9104_03360"/>
<dbReference type="HOGENOM" id="CLU_3253241_0_0_9"/>
<feature type="compositionally biased region" description="Basic and acidic residues" evidence="1">
    <location>
        <begin position="1"/>
        <end position="18"/>
    </location>
</feature>
<evidence type="ECO:0000313" key="2">
    <source>
        <dbReference type="EMBL" id="EHO45238.1"/>
    </source>
</evidence>
<reference evidence="2 3" key="1">
    <citation type="submission" date="2011-09" db="EMBL/GenBank/DDBJ databases">
        <authorList>
            <person name="Weinstock G."/>
            <person name="Sodergren E."/>
            <person name="Clifton S."/>
            <person name="Fulton L."/>
            <person name="Fulton B."/>
            <person name="Courtney L."/>
            <person name="Fronick C."/>
            <person name="Harrison M."/>
            <person name="Strong C."/>
            <person name="Farmer C."/>
            <person name="Delahaunty K."/>
            <person name="Markovic C."/>
            <person name="Hall O."/>
            <person name="Minx P."/>
            <person name="Tomlinson C."/>
            <person name="Mitreva M."/>
            <person name="Hou S."/>
            <person name="Chen J."/>
            <person name="Wollam A."/>
            <person name="Pepin K.H."/>
            <person name="Johnson M."/>
            <person name="Bhonagiri V."/>
            <person name="Zhang X."/>
            <person name="Suruliraj S."/>
            <person name="Warren W."/>
            <person name="Chinwalla A."/>
            <person name="Mardis E.R."/>
            <person name="Wilson R.K."/>
        </authorList>
    </citation>
    <scope>NUCLEOTIDE SEQUENCE [LARGE SCALE GENOMIC DNA]</scope>
    <source>
        <strain evidence="2 3">F0435</strain>
    </source>
</reference>
<proteinExistence type="predicted"/>
<protein>
    <submittedName>
        <fullName evidence="2">Uncharacterized protein</fullName>
    </submittedName>
</protein>